<dbReference type="Proteomes" id="UP000019754">
    <property type="component" value="Unassembled WGS sequence"/>
</dbReference>
<dbReference type="PROSITE" id="PS50977">
    <property type="entry name" value="HTH_TETR_2"/>
    <property type="match status" value="1"/>
</dbReference>
<evidence type="ECO:0000256" key="2">
    <source>
        <dbReference type="ARBA" id="ARBA00023125"/>
    </source>
</evidence>
<dbReference type="PANTHER" id="PTHR30055:SF243">
    <property type="entry name" value="HTH-TYPE TRANSCRIPTIONAL REGULATOR RV1816"/>
    <property type="match status" value="1"/>
</dbReference>
<evidence type="ECO:0000256" key="3">
    <source>
        <dbReference type="ARBA" id="ARBA00023163"/>
    </source>
</evidence>
<dbReference type="InterPro" id="IPR001647">
    <property type="entry name" value="HTH_TetR"/>
</dbReference>
<dbReference type="Pfam" id="PF00440">
    <property type="entry name" value="TetR_N"/>
    <property type="match status" value="1"/>
</dbReference>
<accession>A0A022KW25</accession>
<dbReference type="OrthoDB" id="3210322at2"/>
<evidence type="ECO:0000259" key="5">
    <source>
        <dbReference type="PROSITE" id="PS50977"/>
    </source>
</evidence>
<dbReference type="InterPro" id="IPR036271">
    <property type="entry name" value="Tet_transcr_reg_TetR-rel_C_sf"/>
</dbReference>
<organism evidence="6 7">
    <name type="scientific">Brachybacterium muris UCD-AY4</name>
    <dbReference type="NCBI Taxonomy" id="1249481"/>
    <lineage>
        <taxon>Bacteria</taxon>
        <taxon>Bacillati</taxon>
        <taxon>Actinomycetota</taxon>
        <taxon>Actinomycetes</taxon>
        <taxon>Micrococcales</taxon>
        <taxon>Dermabacteraceae</taxon>
        <taxon>Brachybacterium</taxon>
    </lineage>
</organism>
<feature type="domain" description="HTH tetR-type" evidence="5">
    <location>
        <begin position="9"/>
        <end position="69"/>
    </location>
</feature>
<dbReference type="EMBL" id="AORC01000004">
    <property type="protein sequence ID" value="EYT50322.1"/>
    <property type="molecule type" value="Genomic_DNA"/>
</dbReference>
<dbReference type="SUPFAM" id="SSF46689">
    <property type="entry name" value="Homeodomain-like"/>
    <property type="match status" value="1"/>
</dbReference>
<dbReference type="PRINTS" id="PR00455">
    <property type="entry name" value="HTHTETR"/>
</dbReference>
<dbReference type="Gene3D" id="1.10.357.10">
    <property type="entry name" value="Tetracycline Repressor, domain 2"/>
    <property type="match status" value="1"/>
</dbReference>
<feature type="DNA-binding region" description="H-T-H motif" evidence="4">
    <location>
        <begin position="32"/>
        <end position="51"/>
    </location>
</feature>
<keyword evidence="7" id="KW-1185">Reference proteome</keyword>
<dbReference type="RefSeq" id="WP_017822380.1">
    <property type="nucleotide sequence ID" value="NZ_AORC01000004.1"/>
</dbReference>
<name>A0A022KW25_9MICO</name>
<dbReference type="GO" id="GO:0000976">
    <property type="term" value="F:transcription cis-regulatory region binding"/>
    <property type="evidence" value="ECO:0007669"/>
    <property type="project" value="TreeGrafter"/>
</dbReference>
<comment type="caution">
    <text evidence="6">The sequence shown here is derived from an EMBL/GenBank/DDBJ whole genome shotgun (WGS) entry which is preliminary data.</text>
</comment>
<protein>
    <submittedName>
        <fullName evidence="6">Transcriptional regulator</fullName>
    </submittedName>
</protein>
<dbReference type="InterPro" id="IPR050109">
    <property type="entry name" value="HTH-type_TetR-like_transc_reg"/>
</dbReference>
<evidence type="ECO:0000313" key="7">
    <source>
        <dbReference type="Proteomes" id="UP000019754"/>
    </source>
</evidence>
<keyword evidence="3" id="KW-0804">Transcription</keyword>
<dbReference type="GO" id="GO:0003700">
    <property type="term" value="F:DNA-binding transcription factor activity"/>
    <property type="evidence" value="ECO:0007669"/>
    <property type="project" value="TreeGrafter"/>
</dbReference>
<keyword evidence="1" id="KW-0805">Transcription regulation</keyword>
<proteinExistence type="predicted"/>
<evidence type="ECO:0000256" key="4">
    <source>
        <dbReference type="PROSITE-ProRule" id="PRU00335"/>
    </source>
</evidence>
<dbReference type="InterPro" id="IPR009057">
    <property type="entry name" value="Homeodomain-like_sf"/>
</dbReference>
<dbReference type="PANTHER" id="PTHR30055">
    <property type="entry name" value="HTH-TYPE TRANSCRIPTIONAL REGULATOR RUTR"/>
    <property type="match status" value="1"/>
</dbReference>
<dbReference type="SUPFAM" id="SSF48498">
    <property type="entry name" value="Tetracyclin repressor-like, C-terminal domain"/>
    <property type="match status" value="1"/>
</dbReference>
<dbReference type="HOGENOM" id="CLU_069356_9_0_11"/>
<evidence type="ECO:0000256" key="1">
    <source>
        <dbReference type="ARBA" id="ARBA00023015"/>
    </source>
</evidence>
<gene>
    <name evidence="6" type="ORF">D641_0103320</name>
</gene>
<dbReference type="InterPro" id="IPR025996">
    <property type="entry name" value="MT1864/Rv1816-like_C"/>
</dbReference>
<keyword evidence="2 4" id="KW-0238">DNA-binding</keyword>
<evidence type="ECO:0000313" key="6">
    <source>
        <dbReference type="EMBL" id="EYT50322.1"/>
    </source>
</evidence>
<dbReference type="Pfam" id="PF13305">
    <property type="entry name" value="TetR_C_33"/>
    <property type="match status" value="1"/>
</dbReference>
<reference evidence="6 7" key="1">
    <citation type="journal article" date="2013" name="Genome Announc.">
        <title>Draft genome sequence of an Actinobacterium, Brachybacterium muris strain UCD-AY4.</title>
        <authorList>
            <person name="Lo J.R."/>
            <person name="Lang J.M."/>
            <person name="Darling A.E."/>
            <person name="Eisen J.A."/>
            <person name="Coil D.A."/>
        </authorList>
    </citation>
    <scope>NUCLEOTIDE SEQUENCE [LARGE SCALE GENOMIC DNA]</scope>
    <source>
        <strain evidence="6 7">UCD-AY4</strain>
    </source>
</reference>
<dbReference type="STRING" id="1249481.D641_0103320"/>
<sequence>MPRREDAKQETRRRLLTAAREVVANRGAAALSLRDVARRAGVVPSAVYRHVENRDALLSELLVESYRSLADALEAACSFGWAVTAGSLRAWALERPHEFQLLYGTPVPGYSAPERTVPEAARIARAFLRARDADDVPAGTSPAAPVRTALIAQLDAPSAQLDTDPETLAATLADLSQLVGLLLLEAGGHFVGTTDPTDYLWDAVVARQGDH</sequence>
<dbReference type="AlphaFoldDB" id="A0A022KW25"/>